<dbReference type="Proteomes" id="UP001501175">
    <property type="component" value="Unassembled WGS sequence"/>
</dbReference>
<evidence type="ECO:0000256" key="4">
    <source>
        <dbReference type="ARBA" id="ARBA00023235"/>
    </source>
</evidence>
<comment type="cofactor">
    <cofactor evidence="5">
        <name>Mg(2+)</name>
        <dbReference type="ChEBI" id="CHEBI:18420"/>
    </cofactor>
    <text evidence="5">Binds 1 Mg(2+) ion per subunit.</text>
</comment>
<comment type="similarity">
    <text evidence="1 5">Belongs to the mandelate racemase/muconate lactonizing enzyme family.</text>
</comment>
<dbReference type="SUPFAM" id="SSF54826">
    <property type="entry name" value="Enolase N-terminal domain-like"/>
    <property type="match status" value="1"/>
</dbReference>
<keyword evidence="8" id="KW-1185">Reference proteome</keyword>
<dbReference type="InterPro" id="IPR013342">
    <property type="entry name" value="Mandelate_racemase_C"/>
</dbReference>
<evidence type="ECO:0000256" key="5">
    <source>
        <dbReference type="RuleBase" id="RU366006"/>
    </source>
</evidence>
<dbReference type="Pfam" id="PF13378">
    <property type="entry name" value="MR_MLE_C"/>
    <property type="match status" value="1"/>
</dbReference>
<keyword evidence="2 5" id="KW-0479">Metal-binding</keyword>
<keyword evidence="3 5" id="KW-0460">Magnesium</keyword>
<sequence>MQLHFHRFDLQLKHTFTIAHDSRTVQPTLIVELRDGELSGFGEATANKYYGITIDGMIQALNAIRPLIEGGDWQTAEELWQLAYPHLQNNPFAQCALDEAAHDLVAKRAGMPLYRLWELDPAPNPLTNYTIGIDTVEKMVAKMLEFPWPLYKVKLGTADDLAIVRELRQHSDATFRVDANCAWTADQAIAYAPVLKDLGVEFIEQPLKADDQEGMKRVYAQSVLPVIADESCIVESDVARCVGYFHGINIKLTKCGGLTPTRRMIAQARSLGMQVMVGCMNETSVGISAIAQLLPLLDYVDMDGTLLITNDPATGVTFDFGRVIYADANGTGAQLLPLTGLGNQVGP</sequence>
<organism evidence="7 8">
    <name type="scientific">Nibrella saemangeumensis</name>
    <dbReference type="NCBI Taxonomy" id="1084526"/>
    <lineage>
        <taxon>Bacteria</taxon>
        <taxon>Pseudomonadati</taxon>
        <taxon>Bacteroidota</taxon>
        <taxon>Cytophagia</taxon>
        <taxon>Cytophagales</taxon>
        <taxon>Spirosomataceae</taxon>
        <taxon>Nibrella</taxon>
    </lineage>
</organism>
<evidence type="ECO:0000313" key="8">
    <source>
        <dbReference type="Proteomes" id="UP001501175"/>
    </source>
</evidence>
<dbReference type="Gene3D" id="3.30.390.10">
    <property type="entry name" value="Enolase-like, N-terminal domain"/>
    <property type="match status" value="1"/>
</dbReference>
<dbReference type="InterPro" id="IPR034593">
    <property type="entry name" value="DgoD-like"/>
</dbReference>
<dbReference type="InterPro" id="IPR029017">
    <property type="entry name" value="Enolase-like_N"/>
</dbReference>
<dbReference type="InterPro" id="IPR018110">
    <property type="entry name" value="Mandel_Rmase/mucon_lact_enz_CS"/>
</dbReference>
<evidence type="ECO:0000256" key="3">
    <source>
        <dbReference type="ARBA" id="ARBA00022842"/>
    </source>
</evidence>
<dbReference type="InterPro" id="IPR029065">
    <property type="entry name" value="Enolase_C-like"/>
</dbReference>
<dbReference type="PANTHER" id="PTHR48080:SF3">
    <property type="entry name" value="ENOLASE SUPERFAMILY MEMBER DDB_G0284701"/>
    <property type="match status" value="1"/>
</dbReference>
<dbReference type="InterPro" id="IPR013341">
    <property type="entry name" value="Mandelate_racemase_N_dom"/>
</dbReference>
<evidence type="ECO:0000256" key="1">
    <source>
        <dbReference type="ARBA" id="ARBA00008031"/>
    </source>
</evidence>
<feature type="domain" description="Mandelate racemase/muconate lactonizing enzyme C-terminal" evidence="6">
    <location>
        <begin position="136"/>
        <end position="225"/>
    </location>
</feature>
<dbReference type="EMBL" id="BAABHD010000010">
    <property type="protein sequence ID" value="GAA4449649.1"/>
    <property type="molecule type" value="Genomic_DNA"/>
</dbReference>
<dbReference type="SFLD" id="SFLDG00180">
    <property type="entry name" value="muconate_cycloisomerase"/>
    <property type="match status" value="1"/>
</dbReference>
<evidence type="ECO:0000259" key="6">
    <source>
        <dbReference type="SMART" id="SM00922"/>
    </source>
</evidence>
<dbReference type="SUPFAM" id="SSF51604">
    <property type="entry name" value="Enolase C-terminal domain-like"/>
    <property type="match status" value="1"/>
</dbReference>
<dbReference type="RefSeq" id="WP_345241045.1">
    <property type="nucleotide sequence ID" value="NZ_BAABHD010000010.1"/>
</dbReference>
<keyword evidence="4 5" id="KW-0413">Isomerase</keyword>
<gene>
    <name evidence="7" type="ORF">GCM10023189_09070</name>
</gene>
<dbReference type="CDD" id="cd03319">
    <property type="entry name" value="L-Ala-DL-Glu_epimerase"/>
    <property type="match status" value="1"/>
</dbReference>
<dbReference type="Gene3D" id="3.20.20.120">
    <property type="entry name" value="Enolase-like C-terminal domain"/>
    <property type="match status" value="1"/>
</dbReference>
<dbReference type="SFLD" id="SFLDS00001">
    <property type="entry name" value="Enolase"/>
    <property type="match status" value="1"/>
</dbReference>
<name>A0ABP8MIS2_9BACT</name>
<dbReference type="InterPro" id="IPR036849">
    <property type="entry name" value="Enolase-like_C_sf"/>
</dbReference>
<protein>
    <recommendedName>
        <fullName evidence="5">Dipeptide epimerase</fullName>
        <ecNumber evidence="5">5.1.1.-</ecNumber>
    </recommendedName>
</protein>
<accession>A0ABP8MIS2</accession>
<reference evidence="8" key="1">
    <citation type="journal article" date="2019" name="Int. J. Syst. Evol. Microbiol.">
        <title>The Global Catalogue of Microorganisms (GCM) 10K type strain sequencing project: providing services to taxonomists for standard genome sequencing and annotation.</title>
        <authorList>
            <consortium name="The Broad Institute Genomics Platform"/>
            <consortium name="The Broad Institute Genome Sequencing Center for Infectious Disease"/>
            <person name="Wu L."/>
            <person name="Ma J."/>
        </authorList>
    </citation>
    <scope>NUCLEOTIDE SEQUENCE [LARGE SCALE GENOMIC DNA]</scope>
    <source>
        <strain evidence="8">JCM 17927</strain>
    </source>
</reference>
<dbReference type="Pfam" id="PF02746">
    <property type="entry name" value="MR_MLE_N"/>
    <property type="match status" value="1"/>
</dbReference>
<dbReference type="EC" id="5.1.1.-" evidence="5"/>
<dbReference type="InterPro" id="IPR034603">
    <property type="entry name" value="Dipeptide_epimerase"/>
</dbReference>
<dbReference type="SMART" id="SM00922">
    <property type="entry name" value="MR_MLE"/>
    <property type="match status" value="1"/>
</dbReference>
<evidence type="ECO:0000256" key="2">
    <source>
        <dbReference type="ARBA" id="ARBA00022723"/>
    </source>
</evidence>
<dbReference type="PROSITE" id="PS00909">
    <property type="entry name" value="MR_MLE_2"/>
    <property type="match status" value="1"/>
</dbReference>
<dbReference type="PANTHER" id="PTHR48080">
    <property type="entry name" value="D-GALACTONATE DEHYDRATASE-RELATED"/>
    <property type="match status" value="1"/>
</dbReference>
<comment type="caution">
    <text evidence="7">The sequence shown here is derived from an EMBL/GenBank/DDBJ whole genome shotgun (WGS) entry which is preliminary data.</text>
</comment>
<evidence type="ECO:0000313" key="7">
    <source>
        <dbReference type="EMBL" id="GAA4449649.1"/>
    </source>
</evidence>
<proteinExistence type="inferred from homology"/>